<comment type="caution">
    <text evidence="2">The sequence shown here is derived from an EMBL/GenBank/DDBJ whole genome shotgun (WGS) entry which is preliminary data.</text>
</comment>
<feature type="transmembrane region" description="Helical" evidence="1">
    <location>
        <begin position="159"/>
        <end position="185"/>
    </location>
</feature>
<keyword evidence="3" id="KW-1185">Reference proteome</keyword>
<dbReference type="PATRIC" id="fig|281456.6.peg.227"/>
<proteinExistence type="predicted"/>
<feature type="transmembrane region" description="Helical" evidence="1">
    <location>
        <begin position="40"/>
        <end position="56"/>
    </location>
</feature>
<evidence type="ECO:0008006" key="4">
    <source>
        <dbReference type="Google" id="ProtNLM"/>
    </source>
</evidence>
<evidence type="ECO:0000313" key="3">
    <source>
        <dbReference type="Proteomes" id="UP000037175"/>
    </source>
</evidence>
<dbReference type="Pfam" id="PF12822">
    <property type="entry name" value="ECF_trnsprt"/>
    <property type="match status" value="1"/>
</dbReference>
<feature type="transmembrane region" description="Helical" evidence="1">
    <location>
        <begin position="68"/>
        <end position="88"/>
    </location>
</feature>
<feature type="transmembrane region" description="Helical" evidence="1">
    <location>
        <begin position="205"/>
        <end position="225"/>
    </location>
</feature>
<dbReference type="Gene3D" id="1.10.1760.20">
    <property type="match status" value="1"/>
</dbReference>
<reference evidence="3" key="1">
    <citation type="submission" date="2015-07" db="EMBL/GenBank/DDBJ databases">
        <title>Complete Genome of Thermincola ferriacetica strain Z-0001T.</title>
        <authorList>
            <person name="Lusk B."/>
            <person name="Badalamenti J.P."/>
            <person name="Parameswaran P."/>
            <person name="Bond D.R."/>
            <person name="Torres C.I."/>
        </authorList>
    </citation>
    <scope>NUCLEOTIDE SEQUENCE [LARGE SCALE GENOMIC DNA]</scope>
    <source>
        <strain evidence="3">Z-0001</strain>
    </source>
</reference>
<sequence length="252" mass="28046">MVLMRESGLRWRFPLFLSVVAVLLILSIRGDNSVSGQNWGLLSAEIVAAALAFLYWDFEKSTASSREIADIAVLGAIAAVGRVPFAVLPNVQPTTFIVIISGFVFGPRAGFMTGSTAAIVANLFLGQGPWTPWQMFAWGLAGATAGVLKSFYPRIGRRAMVIFHIAWGYLFGWIMNLWFWTAFIYPLNWQSFLAAYAASFWFDTFHALGNAVFYLLFGAGFTRILTRFRRKLEASYLPETPAQQKNKAQGDM</sequence>
<evidence type="ECO:0000256" key="1">
    <source>
        <dbReference type="SAM" id="Phobius"/>
    </source>
</evidence>
<organism evidence="2 3">
    <name type="scientific">Thermincola ferriacetica</name>
    <dbReference type="NCBI Taxonomy" id="281456"/>
    <lineage>
        <taxon>Bacteria</taxon>
        <taxon>Bacillati</taxon>
        <taxon>Bacillota</taxon>
        <taxon>Clostridia</taxon>
        <taxon>Eubacteriales</taxon>
        <taxon>Thermincolaceae</taxon>
        <taxon>Thermincola</taxon>
    </lineage>
</organism>
<protein>
    <recommendedName>
        <fullName evidence="4">ECF transporter S component</fullName>
    </recommendedName>
</protein>
<keyword evidence="1" id="KW-0812">Transmembrane</keyword>
<keyword evidence="1" id="KW-0472">Membrane</keyword>
<keyword evidence="1" id="KW-1133">Transmembrane helix</keyword>
<gene>
    <name evidence="2" type="ORF">Tfer_0216</name>
</gene>
<name>A0A0L6W7R5_9FIRM</name>
<dbReference type="AlphaFoldDB" id="A0A0L6W7R5"/>
<dbReference type="InterPro" id="IPR024529">
    <property type="entry name" value="ECF_trnsprt_substrate-spec"/>
</dbReference>
<dbReference type="GO" id="GO:0022857">
    <property type="term" value="F:transmembrane transporter activity"/>
    <property type="evidence" value="ECO:0007669"/>
    <property type="project" value="InterPro"/>
</dbReference>
<accession>A0A0L6W7R5</accession>
<feature type="transmembrane region" description="Helical" evidence="1">
    <location>
        <begin position="133"/>
        <end position="152"/>
    </location>
</feature>
<evidence type="ECO:0000313" key="2">
    <source>
        <dbReference type="EMBL" id="KNZ71139.1"/>
    </source>
</evidence>
<dbReference type="Proteomes" id="UP000037175">
    <property type="component" value="Unassembled WGS sequence"/>
</dbReference>
<dbReference type="EMBL" id="LGTE01000001">
    <property type="protein sequence ID" value="KNZ71139.1"/>
    <property type="molecule type" value="Genomic_DNA"/>
</dbReference>